<dbReference type="OrthoDB" id="117314at2"/>
<feature type="transmembrane region" description="Helical" evidence="5">
    <location>
        <begin position="29"/>
        <end position="46"/>
    </location>
</feature>
<sequence>MNALDWLLIVILALSAIQAFFRGLVLELFSLAGLVCGIVLAAWNYSRLAEKMAGVIQSAAIASVVSFLLIAIGVMVIAAVLGRVIHASAHAIGLGFFDRLGGAAFGLVRGGMLGVAILMALTAFLPAVSWLKNSRLAPYFLAGSHAVSFVVPHDLEQLILAGGSELKHNAHDWIKSRP</sequence>
<dbReference type="InterPro" id="IPR052719">
    <property type="entry name" value="CvpA-like"/>
</dbReference>
<dbReference type="PANTHER" id="PTHR36926:SF1">
    <property type="entry name" value="COLICIN V PRODUCTION PROTEIN"/>
    <property type="match status" value="1"/>
</dbReference>
<accession>A0A4Q7YRT7</accession>
<keyword evidence="4 5" id="KW-0472">Membrane</keyword>
<feature type="transmembrane region" description="Helical" evidence="5">
    <location>
        <begin position="102"/>
        <end position="125"/>
    </location>
</feature>
<name>A0A4Q7YRT7_9BACT</name>
<proteinExistence type="predicted"/>
<dbReference type="RefSeq" id="WP_130418036.1">
    <property type="nucleotide sequence ID" value="NZ_SHKW01000001.1"/>
</dbReference>
<protein>
    <submittedName>
        <fullName evidence="6">Membrane protein required for colicin V production</fullName>
    </submittedName>
</protein>
<gene>
    <name evidence="6" type="ORF">BDD14_1289</name>
</gene>
<dbReference type="Pfam" id="PF02674">
    <property type="entry name" value="Colicin_V"/>
    <property type="match status" value="1"/>
</dbReference>
<evidence type="ECO:0000256" key="3">
    <source>
        <dbReference type="ARBA" id="ARBA00022989"/>
    </source>
</evidence>
<evidence type="ECO:0000313" key="7">
    <source>
        <dbReference type="Proteomes" id="UP000292958"/>
    </source>
</evidence>
<dbReference type="InterPro" id="IPR003825">
    <property type="entry name" value="Colicin-V_CvpA"/>
</dbReference>
<reference evidence="6 7" key="1">
    <citation type="submission" date="2019-02" db="EMBL/GenBank/DDBJ databases">
        <title>Genomic Encyclopedia of Archaeal and Bacterial Type Strains, Phase II (KMG-II): from individual species to whole genera.</title>
        <authorList>
            <person name="Goeker M."/>
        </authorList>
    </citation>
    <scope>NUCLEOTIDE SEQUENCE [LARGE SCALE GENOMIC DNA]</scope>
    <source>
        <strain evidence="6 7">DSM 18101</strain>
    </source>
</reference>
<evidence type="ECO:0000256" key="2">
    <source>
        <dbReference type="ARBA" id="ARBA00022692"/>
    </source>
</evidence>
<dbReference type="EMBL" id="SHKW01000001">
    <property type="protein sequence ID" value="RZU39894.1"/>
    <property type="molecule type" value="Genomic_DNA"/>
</dbReference>
<comment type="caution">
    <text evidence="6">The sequence shown here is derived from an EMBL/GenBank/DDBJ whole genome shotgun (WGS) entry which is preliminary data.</text>
</comment>
<dbReference type="Proteomes" id="UP000292958">
    <property type="component" value="Unassembled WGS sequence"/>
</dbReference>
<dbReference type="GO" id="GO:0009403">
    <property type="term" value="P:toxin biosynthetic process"/>
    <property type="evidence" value="ECO:0007669"/>
    <property type="project" value="InterPro"/>
</dbReference>
<dbReference type="AlphaFoldDB" id="A0A4Q7YRT7"/>
<comment type="subcellular location">
    <subcellularLocation>
        <location evidence="1">Membrane</location>
        <topology evidence="1">Multi-pass membrane protein</topology>
    </subcellularLocation>
</comment>
<dbReference type="PANTHER" id="PTHR36926">
    <property type="entry name" value="COLICIN V PRODUCTION PROTEIN"/>
    <property type="match status" value="1"/>
</dbReference>
<organism evidence="6 7">
    <name type="scientific">Edaphobacter modestus</name>
    <dbReference type="NCBI Taxonomy" id="388466"/>
    <lineage>
        <taxon>Bacteria</taxon>
        <taxon>Pseudomonadati</taxon>
        <taxon>Acidobacteriota</taxon>
        <taxon>Terriglobia</taxon>
        <taxon>Terriglobales</taxon>
        <taxon>Acidobacteriaceae</taxon>
        <taxon>Edaphobacter</taxon>
    </lineage>
</organism>
<keyword evidence="3 5" id="KW-1133">Transmembrane helix</keyword>
<feature type="transmembrane region" description="Helical" evidence="5">
    <location>
        <begin position="58"/>
        <end position="82"/>
    </location>
</feature>
<keyword evidence="2 5" id="KW-0812">Transmembrane</keyword>
<evidence type="ECO:0000256" key="1">
    <source>
        <dbReference type="ARBA" id="ARBA00004141"/>
    </source>
</evidence>
<evidence type="ECO:0000256" key="5">
    <source>
        <dbReference type="SAM" id="Phobius"/>
    </source>
</evidence>
<keyword evidence="7" id="KW-1185">Reference proteome</keyword>
<evidence type="ECO:0000313" key="6">
    <source>
        <dbReference type="EMBL" id="RZU39894.1"/>
    </source>
</evidence>
<evidence type="ECO:0000256" key="4">
    <source>
        <dbReference type="ARBA" id="ARBA00023136"/>
    </source>
</evidence>
<dbReference type="GO" id="GO:0016020">
    <property type="term" value="C:membrane"/>
    <property type="evidence" value="ECO:0007669"/>
    <property type="project" value="UniProtKB-SubCell"/>
</dbReference>